<dbReference type="AlphaFoldDB" id="A0A0D0P2E6"/>
<dbReference type="Pfam" id="PF00015">
    <property type="entry name" value="MCPsignal"/>
    <property type="match status" value="1"/>
</dbReference>
<feature type="transmembrane region" description="Helical" evidence="13">
    <location>
        <begin position="20"/>
        <end position="40"/>
    </location>
</feature>
<dbReference type="EMBL" id="JXNZ01000407">
    <property type="protein sequence ID" value="KIQ56424.1"/>
    <property type="molecule type" value="Genomic_DNA"/>
</dbReference>
<dbReference type="PATRIC" id="fig|294.124.peg.5402"/>
<evidence type="ECO:0000256" key="8">
    <source>
        <dbReference type="ARBA" id="ARBA00023224"/>
    </source>
</evidence>
<feature type="coiled-coil region" evidence="11">
    <location>
        <begin position="402"/>
        <end position="429"/>
    </location>
</feature>
<evidence type="ECO:0000256" key="9">
    <source>
        <dbReference type="ARBA" id="ARBA00029447"/>
    </source>
</evidence>
<evidence type="ECO:0000259" key="14">
    <source>
        <dbReference type="PROSITE" id="PS50111"/>
    </source>
</evidence>
<dbReference type="CDD" id="cd06225">
    <property type="entry name" value="HAMP"/>
    <property type="match status" value="1"/>
</dbReference>
<organism evidence="17 18">
    <name type="scientific">Pseudomonas fluorescens</name>
    <dbReference type="NCBI Taxonomy" id="294"/>
    <lineage>
        <taxon>Bacteria</taxon>
        <taxon>Pseudomonadati</taxon>
        <taxon>Pseudomonadota</taxon>
        <taxon>Gammaproteobacteria</taxon>
        <taxon>Pseudomonadales</taxon>
        <taxon>Pseudomonadaceae</taxon>
        <taxon>Pseudomonas</taxon>
    </lineage>
</organism>
<feature type="domain" description="HAMP" evidence="15">
    <location>
        <begin position="309"/>
        <end position="361"/>
    </location>
</feature>
<accession>A0A0D0P2E6</accession>
<evidence type="ECO:0000256" key="5">
    <source>
        <dbReference type="ARBA" id="ARBA00022692"/>
    </source>
</evidence>
<keyword evidence="6 13" id="KW-1133">Transmembrane helix</keyword>
<evidence type="ECO:0000256" key="1">
    <source>
        <dbReference type="ARBA" id="ARBA00004651"/>
    </source>
</evidence>
<dbReference type="SUPFAM" id="SSF58104">
    <property type="entry name" value="Methyl-accepting chemotaxis protein (MCP) signaling domain"/>
    <property type="match status" value="1"/>
</dbReference>
<dbReference type="InterPro" id="IPR004089">
    <property type="entry name" value="MCPsignal_dom"/>
</dbReference>
<keyword evidence="2" id="KW-1003">Cell membrane</keyword>
<dbReference type="InterPro" id="IPR032255">
    <property type="entry name" value="HBM"/>
</dbReference>
<dbReference type="RefSeq" id="WP_042732689.1">
    <property type="nucleotide sequence ID" value="NZ_JXNZ01000407.1"/>
</dbReference>
<dbReference type="PROSITE" id="PS51753">
    <property type="entry name" value="HBM"/>
    <property type="match status" value="1"/>
</dbReference>
<dbReference type="PROSITE" id="PS50885">
    <property type="entry name" value="HAMP"/>
    <property type="match status" value="1"/>
</dbReference>
<keyword evidence="11" id="KW-0175">Coiled coil</keyword>
<gene>
    <name evidence="17" type="ORF">RL74_26095</name>
</gene>
<dbReference type="PROSITE" id="PS50111">
    <property type="entry name" value="CHEMOTAXIS_TRANSDUC_2"/>
    <property type="match status" value="1"/>
</dbReference>
<proteinExistence type="inferred from homology"/>
<feature type="region of interest" description="Disordered" evidence="12">
    <location>
        <begin position="263"/>
        <end position="282"/>
    </location>
</feature>
<keyword evidence="3" id="KW-0488">Methylation</keyword>
<evidence type="ECO:0000256" key="4">
    <source>
        <dbReference type="ARBA" id="ARBA00022500"/>
    </source>
</evidence>
<sequence>MFSWLTEKLGNVSVNRKLGVGFGLVLFMTLLSTLAGWNSLSSVISRADKQASISSLNELAKDLRDARLDYEMRRGEQGPAAVSDYLAKLQGSLQAALDRFVRPADRDLLNQQLANLDEYKRAFADMTQATQDRESARSKLGANADNAVAKVTEVENALRQGDSIAPFNDVVELSKLIQQARYQVRGYTYSGKADAEQPALDAIDNVLKNLEGLPGKLPEQHTANLQQATESMKAYRAAVSQFRDSQVATASALKKMTQEETRLNDLSNQLTTSQTEKRNEETASAKSTLIIVTVLALAFGLLAAWLITRQIVVPLQQTLVALERVASGDLSQNLEVRRRDEMGQLQSSLQRMVVSLRQLIGGIGEGVTQIASAAEQLSAVTEQTSAGVNNQKVETDQVATAMHEMTATVQEVARNAEEASEAAVAADQQAREGERVVGEAIAQIERLAEEVGHSTTAMSDLKRESDKIGSVLDVIKSVAQQTNLLALNAAIEAARAGEAGRGFAVVADEVRSLAQRTQKSTEEIEELILGLQNGTQQVATIMDNSRGLTDSSVELTRRAGGSLENITRTVSAIQSMNQQIAAAAEQQSATAEEINRSVLNVRDVSEQTSAASEETAASSAELARLGVHLQTLVGRFRV</sequence>
<comment type="subcellular location">
    <subcellularLocation>
        <location evidence="1">Cell membrane</location>
        <topology evidence="1">Multi-pass membrane protein</topology>
    </subcellularLocation>
</comment>
<keyword evidence="5 13" id="KW-0812">Transmembrane</keyword>
<evidence type="ECO:0000256" key="7">
    <source>
        <dbReference type="ARBA" id="ARBA00023136"/>
    </source>
</evidence>
<dbReference type="GO" id="GO:0005886">
    <property type="term" value="C:plasma membrane"/>
    <property type="evidence" value="ECO:0007669"/>
    <property type="project" value="UniProtKB-SubCell"/>
</dbReference>
<feature type="compositionally biased region" description="Polar residues" evidence="12">
    <location>
        <begin position="264"/>
        <end position="274"/>
    </location>
</feature>
<dbReference type="CDD" id="cd11386">
    <property type="entry name" value="MCP_signal"/>
    <property type="match status" value="1"/>
</dbReference>
<dbReference type="Gene3D" id="1.10.287.950">
    <property type="entry name" value="Methyl-accepting chemotaxis protein"/>
    <property type="match status" value="1"/>
</dbReference>
<evidence type="ECO:0000313" key="18">
    <source>
        <dbReference type="Proteomes" id="UP000032101"/>
    </source>
</evidence>
<dbReference type="SMART" id="SM00304">
    <property type="entry name" value="HAMP"/>
    <property type="match status" value="2"/>
</dbReference>
<evidence type="ECO:0000256" key="10">
    <source>
        <dbReference type="PROSITE-ProRule" id="PRU00284"/>
    </source>
</evidence>
<evidence type="ECO:0000256" key="6">
    <source>
        <dbReference type="ARBA" id="ARBA00022989"/>
    </source>
</evidence>
<dbReference type="PANTHER" id="PTHR32089:SF120">
    <property type="entry name" value="METHYL-ACCEPTING CHEMOTAXIS PROTEIN TLPQ"/>
    <property type="match status" value="1"/>
</dbReference>
<dbReference type="SMART" id="SM00283">
    <property type="entry name" value="MA"/>
    <property type="match status" value="1"/>
</dbReference>
<evidence type="ECO:0000256" key="2">
    <source>
        <dbReference type="ARBA" id="ARBA00022475"/>
    </source>
</evidence>
<protein>
    <submittedName>
        <fullName evidence="17">Chemotaxis protein</fullName>
    </submittedName>
</protein>
<evidence type="ECO:0000313" key="17">
    <source>
        <dbReference type="EMBL" id="KIQ56424.1"/>
    </source>
</evidence>
<dbReference type="PANTHER" id="PTHR32089">
    <property type="entry name" value="METHYL-ACCEPTING CHEMOTAXIS PROTEIN MCPB"/>
    <property type="match status" value="1"/>
</dbReference>
<evidence type="ECO:0000256" key="12">
    <source>
        <dbReference type="SAM" id="MobiDB-lite"/>
    </source>
</evidence>
<evidence type="ECO:0000256" key="3">
    <source>
        <dbReference type="ARBA" id="ARBA00022481"/>
    </source>
</evidence>
<keyword evidence="4" id="KW-0145">Chemotaxis</keyword>
<evidence type="ECO:0000256" key="13">
    <source>
        <dbReference type="SAM" id="Phobius"/>
    </source>
</evidence>
<dbReference type="GO" id="GO:0007165">
    <property type="term" value="P:signal transduction"/>
    <property type="evidence" value="ECO:0007669"/>
    <property type="project" value="UniProtKB-KW"/>
</dbReference>
<dbReference type="Pfam" id="PF16591">
    <property type="entry name" value="HBM"/>
    <property type="match status" value="1"/>
</dbReference>
<keyword evidence="7 13" id="KW-0472">Membrane</keyword>
<feature type="domain" description="HBM" evidence="16">
    <location>
        <begin position="45"/>
        <end position="282"/>
    </location>
</feature>
<dbReference type="SMART" id="SM01358">
    <property type="entry name" value="HBM"/>
    <property type="match status" value="1"/>
</dbReference>
<feature type="transmembrane region" description="Helical" evidence="13">
    <location>
        <begin position="287"/>
        <end position="307"/>
    </location>
</feature>
<dbReference type="Pfam" id="PF00672">
    <property type="entry name" value="HAMP"/>
    <property type="match status" value="1"/>
</dbReference>
<evidence type="ECO:0000259" key="16">
    <source>
        <dbReference type="PROSITE" id="PS51753"/>
    </source>
</evidence>
<name>A0A0D0P2E6_PSEFL</name>
<evidence type="ECO:0000259" key="15">
    <source>
        <dbReference type="PROSITE" id="PS50885"/>
    </source>
</evidence>
<dbReference type="Proteomes" id="UP000032101">
    <property type="component" value="Unassembled WGS sequence"/>
</dbReference>
<comment type="similarity">
    <text evidence="9">Belongs to the methyl-accepting chemotaxis (MCP) protein family.</text>
</comment>
<reference evidence="17 18" key="1">
    <citation type="submission" date="2015-01" db="EMBL/GenBank/DDBJ databases">
        <title>Draft Genome Sequence of the Biocontrol and Plant Growth-Promoting Rhizobacteria (PGPR) Pseudomonas fluorescens UM270.</title>
        <authorList>
            <person name="Hernandez-Salmeron J.E."/>
            <person name="Santoyo G."/>
            <person name="Moreno-Hagelsieb G."/>
            <person name="Hernandez-Leon R."/>
        </authorList>
    </citation>
    <scope>NUCLEOTIDE SEQUENCE [LARGE SCALE GENOMIC DNA]</scope>
    <source>
        <strain evidence="17 18">UM270</strain>
    </source>
</reference>
<feature type="domain" description="Methyl-accepting transducer" evidence="14">
    <location>
        <begin position="366"/>
        <end position="602"/>
    </location>
</feature>
<comment type="caution">
    <text evidence="17">The sequence shown here is derived from an EMBL/GenBank/DDBJ whole genome shotgun (WGS) entry which is preliminary data.</text>
</comment>
<keyword evidence="8 10" id="KW-0807">Transducer</keyword>
<dbReference type="OrthoDB" id="6434013at2"/>
<dbReference type="InterPro" id="IPR003660">
    <property type="entry name" value="HAMP_dom"/>
</dbReference>
<dbReference type="FunFam" id="1.10.287.950:FF:000001">
    <property type="entry name" value="Methyl-accepting chemotaxis sensory transducer"/>
    <property type="match status" value="1"/>
</dbReference>
<dbReference type="GO" id="GO:0006935">
    <property type="term" value="P:chemotaxis"/>
    <property type="evidence" value="ECO:0007669"/>
    <property type="project" value="UniProtKB-KW"/>
</dbReference>
<evidence type="ECO:0000256" key="11">
    <source>
        <dbReference type="SAM" id="Coils"/>
    </source>
</evidence>
<dbReference type="Gene3D" id="1.20.1440.210">
    <property type="match status" value="2"/>
</dbReference>